<feature type="region of interest" description="Disordered" evidence="1">
    <location>
        <begin position="33"/>
        <end position="52"/>
    </location>
</feature>
<dbReference type="AlphaFoldDB" id="A0A0C2C7C5"/>
<sequence length="64" mass="6901">MSGVTGDRGQSVRAVVEVVELCHEFATVAQRNASRNRPRFWDSPTPGMGNFDISIPGTGQLALL</sequence>
<protein>
    <submittedName>
        <fullName evidence="2">Uncharacterized protein</fullName>
    </submittedName>
</protein>
<organism evidence="2 3">
    <name type="scientific">Ancylostoma duodenale</name>
    <dbReference type="NCBI Taxonomy" id="51022"/>
    <lineage>
        <taxon>Eukaryota</taxon>
        <taxon>Metazoa</taxon>
        <taxon>Ecdysozoa</taxon>
        <taxon>Nematoda</taxon>
        <taxon>Chromadorea</taxon>
        <taxon>Rhabditida</taxon>
        <taxon>Rhabditina</taxon>
        <taxon>Rhabditomorpha</taxon>
        <taxon>Strongyloidea</taxon>
        <taxon>Ancylostomatidae</taxon>
        <taxon>Ancylostomatinae</taxon>
        <taxon>Ancylostoma</taxon>
    </lineage>
</organism>
<evidence type="ECO:0000313" key="2">
    <source>
        <dbReference type="EMBL" id="KIH52188.1"/>
    </source>
</evidence>
<keyword evidence="3" id="KW-1185">Reference proteome</keyword>
<accession>A0A0C2C7C5</accession>
<dbReference type="EMBL" id="KN744314">
    <property type="protein sequence ID" value="KIH52188.1"/>
    <property type="molecule type" value="Genomic_DNA"/>
</dbReference>
<evidence type="ECO:0000256" key="1">
    <source>
        <dbReference type="SAM" id="MobiDB-lite"/>
    </source>
</evidence>
<gene>
    <name evidence="2" type="ORF">ANCDUO_17712</name>
</gene>
<name>A0A0C2C7C5_9BILA</name>
<evidence type="ECO:0000313" key="3">
    <source>
        <dbReference type="Proteomes" id="UP000054047"/>
    </source>
</evidence>
<proteinExistence type="predicted"/>
<dbReference type="Proteomes" id="UP000054047">
    <property type="component" value="Unassembled WGS sequence"/>
</dbReference>
<reference evidence="2 3" key="1">
    <citation type="submission" date="2013-12" db="EMBL/GenBank/DDBJ databases">
        <title>Draft genome of the parsitic nematode Ancylostoma duodenale.</title>
        <authorList>
            <person name="Mitreva M."/>
        </authorList>
    </citation>
    <scope>NUCLEOTIDE SEQUENCE [LARGE SCALE GENOMIC DNA]</scope>
    <source>
        <strain evidence="2 3">Zhejiang</strain>
    </source>
</reference>